<evidence type="ECO:0000256" key="7">
    <source>
        <dbReference type="ARBA" id="ARBA00047368"/>
    </source>
</evidence>
<name>A0A0P5N4X7_9CRUS</name>
<dbReference type="AlphaFoldDB" id="A0A0P5N4X7"/>
<evidence type="ECO:0000256" key="6">
    <source>
        <dbReference type="ARBA" id="ARBA00023136"/>
    </source>
</evidence>
<comment type="subcellular location">
    <subcellularLocation>
        <location evidence="2">Endomembrane system</location>
        <topology evidence="2">Multi-pass membrane protein</topology>
    </subcellularLocation>
</comment>
<keyword evidence="4" id="KW-0812">Transmembrane</keyword>
<proteinExistence type="inferred from homology"/>
<dbReference type="PANTHER" id="PTHR10989">
    <property type="entry name" value="ANDROGEN-INDUCED PROTEIN 1-RELATED"/>
    <property type="match status" value="1"/>
</dbReference>
<evidence type="ECO:0000256" key="8">
    <source>
        <dbReference type="ARBA" id="ARBA00047427"/>
    </source>
</evidence>
<dbReference type="GO" id="GO:0016020">
    <property type="term" value="C:membrane"/>
    <property type="evidence" value="ECO:0007669"/>
    <property type="project" value="InterPro"/>
</dbReference>
<organism evidence="17">
    <name type="scientific">Daphnia magna</name>
    <dbReference type="NCBI Taxonomy" id="35525"/>
    <lineage>
        <taxon>Eukaryota</taxon>
        <taxon>Metazoa</taxon>
        <taxon>Ecdysozoa</taxon>
        <taxon>Arthropoda</taxon>
        <taxon>Crustacea</taxon>
        <taxon>Branchiopoda</taxon>
        <taxon>Diplostraca</taxon>
        <taxon>Cladocera</taxon>
        <taxon>Anomopoda</taxon>
        <taxon>Daphniidae</taxon>
        <taxon>Daphnia</taxon>
    </lineage>
</organism>
<comment type="catalytic activity">
    <reaction evidence="14">
        <text>13-(9Z-octadecenoyloxy)-octadecanoate + H2O = 13-hydroxy-octadecanoate + (9Z)-octadecenoate + H(+)</text>
        <dbReference type="Rhea" id="RHEA:52064"/>
        <dbReference type="ChEBI" id="CHEBI:15377"/>
        <dbReference type="ChEBI" id="CHEBI:15378"/>
        <dbReference type="ChEBI" id="CHEBI:30823"/>
        <dbReference type="ChEBI" id="CHEBI:136303"/>
        <dbReference type="ChEBI" id="CHEBI:136304"/>
    </reaction>
    <physiologicalReaction direction="left-to-right" evidence="14">
        <dbReference type="Rhea" id="RHEA:52065"/>
    </physiologicalReaction>
</comment>
<comment type="catalytic activity">
    <reaction evidence="15">
        <text>13-(9Z-hexadecenoyloxy)-octadecanoate + H2O = 13-hydroxy-octadecanoate + (9Z)-hexadecenoate + H(+)</text>
        <dbReference type="Rhea" id="RHEA:52076"/>
        <dbReference type="ChEBI" id="CHEBI:15377"/>
        <dbReference type="ChEBI" id="CHEBI:15378"/>
        <dbReference type="ChEBI" id="CHEBI:32372"/>
        <dbReference type="ChEBI" id="CHEBI:136304"/>
        <dbReference type="ChEBI" id="CHEBI:136315"/>
    </reaction>
    <physiologicalReaction direction="left-to-right" evidence="15">
        <dbReference type="Rhea" id="RHEA:52077"/>
    </physiologicalReaction>
</comment>
<evidence type="ECO:0000256" key="2">
    <source>
        <dbReference type="ARBA" id="ARBA00004127"/>
    </source>
</evidence>
<dbReference type="Pfam" id="PF04750">
    <property type="entry name" value="Far-17a_AIG1"/>
    <property type="match status" value="1"/>
</dbReference>
<keyword evidence="6" id="KW-0472">Membrane</keyword>
<protein>
    <submittedName>
        <fullName evidence="17">Androgen-dependent TFPI-regulating protein</fullName>
    </submittedName>
</protein>
<evidence type="ECO:0000256" key="16">
    <source>
        <dbReference type="ARBA" id="ARBA00049428"/>
    </source>
</evidence>
<evidence type="ECO:0000256" key="14">
    <source>
        <dbReference type="ARBA" id="ARBA00049296"/>
    </source>
</evidence>
<accession>A0A0P5N4X7</accession>
<evidence type="ECO:0000256" key="5">
    <source>
        <dbReference type="ARBA" id="ARBA00022989"/>
    </source>
</evidence>
<evidence type="ECO:0000256" key="10">
    <source>
        <dbReference type="ARBA" id="ARBA00048680"/>
    </source>
</evidence>
<dbReference type="InterPro" id="IPR006838">
    <property type="entry name" value="ADTRP_AIG1"/>
</dbReference>
<evidence type="ECO:0000256" key="13">
    <source>
        <dbReference type="ARBA" id="ARBA00049221"/>
    </source>
</evidence>
<dbReference type="GO" id="GO:0012505">
    <property type="term" value="C:endomembrane system"/>
    <property type="evidence" value="ECO:0007669"/>
    <property type="project" value="UniProtKB-SubCell"/>
</dbReference>
<evidence type="ECO:0000256" key="12">
    <source>
        <dbReference type="ARBA" id="ARBA00048800"/>
    </source>
</evidence>
<comment type="catalytic activity">
    <reaction evidence="13">
        <text>9-octadecanoyloxy-octadecanoate + H2O = 9-hydroxy-octadecanoate + octadecanoate + H(+)</text>
        <dbReference type="Rhea" id="RHEA:52096"/>
        <dbReference type="ChEBI" id="CHEBI:15377"/>
        <dbReference type="ChEBI" id="CHEBI:15378"/>
        <dbReference type="ChEBI" id="CHEBI:25629"/>
        <dbReference type="ChEBI" id="CHEBI:136286"/>
        <dbReference type="ChEBI" id="CHEBI:136373"/>
    </reaction>
    <physiologicalReaction direction="left-to-right" evidence="13">
        <dbReference type="Rhea" id="RHEA:52097"/>
    </physiologicalReaction>
</comment>
<comment type="catalytic activity">
    <reaction evidence="1">
        <text>9-(9Z-hexadecenoyloxy)-octadecanoate + H2O = (9Z)-hexadecenoate + 9-hydroxy-octadecanoate + H(+)</text>
        <dbReference type="Rhea" id="RHEA:52068"/>
        <dbReference type="ChEBI" id="CHEBI:15377"/>
        <dbReference type="ChEBI" id="CHEBI:15378"/>
        <dbReference type="ChEBI" id="CHEBI:32372"/>
        <dbReference type="ChEBI" id="CHEBI:136286"/>
        <dbReference type="ChEBI" id="CHEBI:136309"/>
    </reaction>
    <physiologicalReaction direction="left-to-right" evidence="1">
        <dbReference type="Rhea" id="RHEA:52069"/>
    </physiologicalReaction>
</comment>
<evidence type="ECO:0000256" key="4">
    <source>
        <dbReference type="ARBA" id="ARBA00022692"/>
    </source>
</evidence>
<comment type="similarity">
    <text evidence="3">Belongs to the AIG1 family.</text>
</comment>
<comment type="catalytic activity">
    <reaction evidence="12">
        <text>9-(9Z-octadecenoyloxy)-octadecanoate + H2O = 9-hydroxy-octadecanoate + (9Z)-octadecenoate + H(+)</text>
        <dbReference type="Rhea" id="RHEA:52048"/>
        <dbReference type="ChEBI" id="CHEBI:15377"/>
        <dbReference type="ChEBI" id="CHEBI:15378"/>
        <dbReference type="ChEBI" id="CHEBI:30823"/>
        <dbReference type="ChEBI" id="CHEBI:136282"/>
        <dbReference type="ChEBI" id="CHEBI:136286"/>
    </reaction>
    <physiologicalReaction direction="left-to-right" evidence="12">
        <dbReference type="Rhea" id="RHEA:52049"/>
    </physiologicalReaction>
</comment>
<comment type="catalytic activity">
    <reaction evidence="16">
        <text>12-(9Z-hexadecenoyloxy)-octadecanoate + H2O = 12-hydroxyoctadecanoate + (9Z)-hexadecenoate + H(+)</text>
        <dbReference type="Rhea" id="RHEA:52072"/>
        <dbReference type="ChEBI" id="CHEBI:15377"/>
        <dbReference type="ChEBI" id="CHEBI:15378"/>
        <dbReference type="ChEBI" id="CHEBI:32372"/>
        <dbReference type="ChEBI" id="CHEBI:84201"/>
        <dbReference type="ChEBI" id="CHEBI:136312"/>
    </reaction>
    <physiologicalReaction direction="left-to-right" evidence="16">
        <dbReference type="Rhea" id="RHEA:52073"/>
    </physiologicalReaction>
</comment>
<dbReference type="OrthoDB" id="1898221at2759"/>
<evidence type="ECO:0000313" key="17">
    <source>
        <dbReference type="EMBL" id="JAL58668.1"/>
    </source>
</evidence>
<evidence type="ECO:0000256" key="1">
    <source>
        <dbReference type="ARBA" id="ARBA00000923"/>
    </source>
</evidence>
<dbReference type="PANTHER" id="PTHR10989:SF16">
    <property type="entry name" value="AT02829P-RELATED"/>
    <property type="match status" value="1"/>
</dbReference>
<keyword evidence="5" id="KW-1133">Transmembrane helix</keyword>
<dbReference type="EMBL" id="GDIQ01093058">
    <property type="protein sequence ID" value="JAL58668.1"/>
    <property type="molecule type" value="Transcribed_RNA"/>
</dbReference>
<comment type="catalytic activity">
    <reaction evidence="11">
        <text>12-(9Z-octadecenoyloxy)-octadecanoate + H2O = 12-hydroxyoctadecanoate + (9Z)-octadecenoate + H(+)</text>
        <dbReference type="Rhea" id="RHEA:52060"/>
        <dbReference type="ChEBI" id="CHEBI:15377"/>
        <dbReference type="ChEBI" id="CHEBI:15378"/>
        <dbReference type="ChEBI" id="CHEBI:30823"/>
        <dbReference type="ChEBI" id="CHEBI:84201"/>
        <dbReference type="ChEBI" id="CHEBI:136302"/>
    </reaction>
    <physiologicalReaction direction="left-to-right" evidence="11">
        <dbReference type="Rhea" id="RHEA:52061"/>
    </physiologicalReaction>
</comment>
<evidence type="ECO:0000256" key="9">
    <source>
        <dbReference type="ARBA" id="ARBA00047863"/>
    </source>
</evidence>
<comment type="catalytic activity">
    <reaction evidence="7">
        <text>12-hexadecanoyloxy-octadecanoate + H2O = 12-hydroxyoctadecanoate + hexadecanoate + H(+)</text>
        <dbReference type="Rhea" id="RHEA:52056"/>
        <dbReference type="ChEBI" id="CHEBI:7896"/>
        <dbReference type="ChEBI" id="CHEBI:15377"/>
        <dbReference type="ChEBI" id="CHEBI:15378"/>
        <dbReference type="ChEBI" id="CHEBI:83677"/>
        <dbReference type="ChEBI" id="CHEBI:84201"/>
    </reaction>
    <physiologicalReaction direction="left-to-right" evidence="7">
        <dbReference type="Rhea" id="RHEA:52057"/>
    </physiologicalReaction>
</comment>
<evidence type="ECO:0000256" key="15">
    <source>
        <dbReference type="ARBA" id="ARBA00049322"/>
    </source>
</evidence>
<evidence type="ECO:0000256" key="11">
    <source>
        <dbReference type="ARBA" id="ARBA00048701"/>
    </source>
</evidence>
<comment type="catalytic activity">
    <reaction evidence="10">
        <text>12-octadecanoyloxy-octadecanoate + H2O = 12-hydroxyoctadecanoate + octadecanoate + H(+)</text>
        <dbReference type="Rhea" id="RHEA:52080"/>
        <dbReference type="ChEBI" id="CHEBI:15377"/>
        <dbReference type="ChEBI" id="CHEBI:15378"/>
        <dbReference type="ChEBI" id="CHEBI:25629"/>
        <dbReference type="ChEBI" id="CHEBI:84201"/>
        <dbReference type="ChEBI" id="CHEBI:136330"/>
    </reaction>
    <physiologicalReaction direction="left-to-right" evidence="10">
        <dbReference type="Rhea" id="RHEA:52081"/>
    </physiologicalReaction>
</comment>
<comment type="catalytic activity">
    <reaction evidence="8">
        <text>13-octadecanoyloxy-octadecanoate + H2O = 13-hydroxy-octadecanoate + octadecanoate + H(+)</text>
        <dbReference type="Rhea" id="RHEA:52084"/>
        <dbReference type="ChEBI" id="CHEBI:15377"/>
        <dbReference type="ChEBI" id="CHEBI:15378"/>
        <dbReference type="ChEBI" id="CHEBI:25629"/>
        <dbReference type="ChEBI" id="CHEBI:136304"/>
        <dbReference type="ChEBI" id="CHEBI:136335"/>
    </reaction>
    <physiologicalReaction direction="left-to-right" evidence="8">
        <dbReference type="Rhea" id="RHEA:52085"/>
    </physiologicalReaction>
</comment>
<sequence length="261" mass="30178">MENSIRIIFHLGAATNFAYGIYYDLLELKVPDDFAKISIDFAGRWKYLTFWNMVLQFFYFFFSISNDLLGSNSTNLKKQTALQRVRDFLFGSLVFPLGMFVATTFWMLWAIDRELVFPVALDAFFPAWLNHIMHTSIVPLDFIELIFIPKIFPKRSHALAGLSALMLGYLAWVFFIAFKTDFWVYPVLAVLHWGYRLLFIAGLIILASTMYFSGEQLHYFVWGQQTPESVKPRRKDGKSPVKTPSKIPVLINNGGKKPKQN</sequence>
<evidence type="ECO:0000256" key="3">
    <source>
        <dbReference type="ARBA" id="ARBA00009300"/>
    </source>
</evidence>
<reference evidence="17" key="1">
    <citation type="submission" date="2015-10" db="EMBL/GenBank/DDBJ databases">
        <title>EvidentialGene: Evidence-directed Construction of Complete mRNA Transcriptomes without Genomes.</title>
        <authorList>
            <person name="Gilbert D.G."/>
        </authorList>
    </citation>
    <scope>NUCLEOTIDE SEQUENCE</scope>
</reference>
<comment type="catalytic activity">
    <reaction evidence="9">
        <text>9-hexadecanoyloxy-octadecanoate + H2O = 9-hydroxy-octadecanoate + hexadecanoate + H(+)</text>
        <dbReference type="Rhea" id="RHEA:52052"/>
        <dbReference type="ChEBI" id="CHEBI:7896"/>
        <dbReference type="ChEBI" id="CHEBI:15377"/>
        <dbReference type="ChEBI" id="CHEBI:15378"/>
        <dbReference type="ChEBI" id="CHEBI:83670"/>
        <dbReference type="ChEBI" id="CHEBI:136286"/>
    </reaction>
    <physiologicalReaction direction="left-to-right" evidence="9">
        <dbReference type="Rhea" id="RHEA:52053"/>
    </physiologicalReaction>
</comment>